<dbReference type="Proteomes" id="UP001172101">
    <property type="component" value="Unassembled WGS sequence"/>
</dbReference>
<sequence length="212" mass="23821">MFLVGPFRGEVVTVGWAGARMLAPDPPCPLVYKFLLIALSNKLCRISWDDEAINAAFVGSQPLGQRVRARYLCLSGCRLRNKEHEACILYIRGCLSVHGYAVKRRWPRLWTGYWLGGQRLSFPRSPGYRRPSLCRHPTGVRHYRLSGPRAICAVFRLTPSLDIFSPDCLSSTLKCKSWVPRPDNPPLPGVFLHISSTIGRCQNSAQGILKSR</sequence>
<organism evidence="1 2">
    <name type="scientific">Lasiosphaeria miniovina</name>
    <dbReference type="NCBI Taxonomy" id="1954250"/>
    <lineage>
        <taxon>Eukaryota</taxon>
        <taxon>Fungi</taxon>
        <taxon>Dikarya</taxon>
        <taxon>Ascomycota</taxon>
        <taxon>Pezizomycotina</taxon>
        <taxon>Sordariomycetes</taxon>
        <taxon>Sordariomycetidae</taxon>
        <taxon>Sordariales</taxon>
        <taxon>Lasiosphaeriaceae</taxon>
        <taxon>Lasiosphaeria</taxon>
    </lineage>
</organism>
<comment type="caution">
    <text evidence="1">The sequence shown here is derived from an EMBL/GenBank/DDBJ whole genome shotgun (WGS) entry which is preliminary data.</text>
</comment>
<gene>
    <name evidence="1" type="ORF">B0T26DRAFT_312398</name>
</gene>
<evidence type="ECO:0000313" key="1">
    <source>
        <dbReference type="EMBL" id="KAK0718089.1"/>
    </source>
</evidence>
<dbReference type="AlphaFoldDB" id="A0AA40ALN2"/>
<dbReference type="RefSeq" id="XP_060296882.1">
    <property type="nucleotide sequence ID" value="XM_060434328.1"/>
</dbReference>
<protein>
    <submittedName>
        <fullName evidence="1">Uncharacterized protein</fullName>
    </submittedName>
</protein>
<dbReference type="EMBL" id="JAUIRO010000004">
    <property type="protein sequence ID" value="KAK0718089.1"/>
    <property type="molecule type" value="Genomic_DNA"/>
</dbReference>
<name>A0AA40ALN2_9PEZI</name>
<dbReference type="GeneID" id="85317598"/>
<reference evidence="1" key="1">
    <citation type="submission" date="2023-06" db="EMBL/GenBank/DDBJ databases">
        <title>Genome-scale phylogeny and comparative genomics of the fungal order Sordariales.</title>
        <authorList>
            <consortium name="Lawrence Berkeley National Laboratory"/>
            <person name="Hensen N."/>
            <person name="Bonometti L."/>
            <person name="Westerberg I."/>
            <person name="Brannstrom I.O."/>
            <person name="Guillou S."/>
            <person name="Cros-Aarteil S."/>
            <person name="Calhoun S."/>
            <person name="Haridas S."/>
            <person name="Kuo A."/>
            <person name="Mondo S."/>
            <person name="Pangilinan J."/>
            <person name="Riley R."/>
            <person name="LaButti K."/>
            <person name="Andreopoulos B."/>
            <person name="Lipzen A."/>
            <person name="Chen C."/>
            <person name="Yanf M."/>
            <person name="Daum C."/>
            <person name="Ng V."/>
            <person name="Clum A."/>
            <person name="Steindorff A."/>
            <person name="Ohm R."/>
            <person name="Martin F."/>
            <person name="Silar P."/>
            <person name="Natvig D."/>
            <person name="Lalanne C."/>
            <person name="Gautier V."/>
            <person name="Ament-velasquez S.L."/>
            <person name="Kruys A."/>
            <person name="Hutchinson M.I."/>
            <person name="Powell A.J."/>
            <person name="Barry K."/>
            <person name="Miller A.N."/>
            <person name="Grigoriev I.V."/>
            <person name="Debuchy R."/>
            <person name="Gladieux P."/>
            <person name="Thoren M.H."/>
            <person name="Johannesson H."/>
        </authorList>
    </citation>
    <scope>NUCLEOTIDE SEQUENCE</scope>
    <source>
        <strain evidence="1">SMH2392-1A</strain>
    </source>
</reference>
<accession>A0AA40ALN2</accession>
<keyword evidence="2" id="KW-1185">Reference proteome</keyword>
<proteinExistence type="predicted"/>
<evidence type="ECO:0000313" key="2">
    <source>
        <dbReference type="Proteomes" id="UP001172101"/>
    </source>
</evidence>